<feature type="domain" description="PH" evidence="7">
    <location>
        <begin position="958"/>
        <end position="1064"/>
    </location>
</feature>
<evidence type="ECO:0000259" key="6">
    <source>
        <dbReference type="PROSITE" id="PS50002"/>
    </source>
</evidence>
<feature type="compositionally biased region" description="Gly residues" evidence="4">
    <location>
        <begin position="437"/>
        <end position="448"/>
    </location>
</feature>
<dbReference type="SUPFAM" id="SSF50044">
    <property type="entry name" value="SH3-domain"/>
    <property type="match status" value="1"/>
</dbReference>
<dbReference type="Pfam" id="PF07653">
    <property type="entry name" value="SH3_2"/>
    <property type="match status" value="1"/>
</dbReference>
<dbReference type="SUPFAM" id="SSF48065">
    <property type="entry name" value="DBL homology domain (DH-domain)"/>
    <property type="match status" value="1"/>
</dbReference>
<dbReference type="SMART" id="SM00325">
    <property type="entry name" value="RhoGEF"/>
    <property type="match status" value="1"/>
</dbReference>
<evidence type="ECO:0000256" key="4">
    <source>
        <dbReference type="SAM" id="MobiDB-lite"/>
    </source>
</evidence>
<dbReference type="OrthoDB" id="660555at2759"/>
<feature type="region of interest" description="Disordered" evidence="4">
    <location>
        <begin position="156"/>
        <end position="191"/>
    </location>
</feature>
<feature type="compositionally biased region" description="Polar residues" evidence="4">
    <location>
        <begin position="314"/>
        <end position="331"/>
    </location>
</feature>
<proteinExistence type="predicted"/>
<dbReference type="PROSITE" id="PS00741">
    <property type="entry name" value="DH_1"/>
    <property type="match status" value="1"/>
</dbReference>
<dbReference type="PRINTS" id="PR00499">
    <property type="entry name" value="P67PHOX"/>
</dbReference>
<gene>
    <name evidence="9" type="ORF">EAG_01879</name>
</gene>
<protein>
    <submittedName>
        <fullName evidence="9">Spermatogenesis-associated protein 13</fullName>
    </submittedName>
</protein>
<dbReference type="Gene3D" id="1.20.900.10">
    <property type="entry name" value="Dbl homology (DH) domain"/>
    <property type="match status" value="1"/>
</dbReference>
<dbReference type="Pfam" id="PF22697">
    <property type="entry name" value="SOS1_NGEF_PH"/>
    <property type="match status" value="1"/>
</dbReference>
<feature type="domain" description="DH" evidence="8">
    <location>
        <begin position="743"/>
        <end position="927"/>
    </location>
</feature>
<dbReference type="InterPro" id="IPR001452">
    <property type="entry name" value="SH3_domain"/>
</dbReference>
<dbReference type="GO" id="GO:0035556">
    <property type="term" value="P:intracellular signal transduction"/>
    <property type="evidence" value="ECO:0007669"/>
    <property type="project" value="InterPro"/>
</dbReference>
<evidence type="ECO:0000256" key="2">
    <source>
        <dbReference type="ARBA" id="ARBA00022658"/>
    </source>
</evidence>
<dbReference type="PROSITE" id="PS50003">
    <property type="entry name" value="PH_DOMAIN"/>
    <property type="match status" value="1"/>
</dbReference>
<dbReference type="InterPro" id="IPR001849">
    <property type="entry name" value="PH_domain"/>
</dbReference>
<dbReference type="Gene3D" id="2.30.29.30">
    <property type="entry name" value="Pleckstrin-homology domain (PH domain)/Phosphotyrosine-binding domain (PTB)"/>
    <property type="match status" value="1"/>
</dbReference>
<dbReference type="Pfam" id="PF00621">
    <property type="entry name" value="RhoGEF"/>
    <property type="match status" value="1"/>
</dbReference>
<organism evidence="10">
    <name type="scientific">Camponotus floridanus</name>
    <name type="common">Florida carpenter ant</name>
    <dbReference type="NCBI Taxonomy" id="104421"/>
    <lineage>
        <taxon>Eukaryota</taxon>
        <taxon>Metazoa</taxon>
        <taxon>Ecdysozoa</taxon>
        <taxon>Arthropoda</taxon>
        <taxon>Hexapoda</taxon>
        <taxon>Insecta</taxon>
        <taxon>Pterygota</taxon>
        <taxon>Neoptera</taxon>
        <taxon>Endopterygota</taxon>
        <taxon>Hymenoptera</taxon>
        <taxon>Apocrita</taxon>
        <taxon>Aculeata</taxon>
        <taxon>Formicoidea</taxon>
        <taxon>Formicidae</taxon>
        <taxon>Formicinae</taxon>
        <taxon>Camponotus</taxon>
    </lineage>
</organism>
<dbReference type="SMART" id="SM00233">
    <property type="entry name" value="PH"/>
    <property type="match status" value="1"/>
</dbReference>
<name>E2AG12_CAMFO</name>
<dbReference type="EMBL" id="GL439206">
    <property type="protein sequence ID" value="EFN67622.1"/>
    <property type="molecule type" value="Genomic_DNA"/>
</dbReference>
<accession>E2AG12</accession>
<dbReference type="GO" id="GO:0005085">
    <property type="term" value="F:guanyl-nucleotide exchange factor activity"/>
    <property type="evidence" value="ECO:0007669"/>
    <property type="project" value="UniProtKB-KW"/>
</dbReference>
<feature type="compositionally biased region" description="Low complexity" evidence="4">
    <location>
        <begin position="167"/>
        <end position="177"/>
    </location>
</feature>
<dbReference type="PANTHER" id="PTHR45834">
    <property type="entry name" value="RHO GUANINE NUCLEOTIDE EXCHANGE FACTOR 9-RELATED"/>
    <property type="match status" value="1"/>
</dbReference>
<feature type="compositionally biased region" description="Low complexity" evidence="4">
    <location>
        <begin position="571"/>
        <end position="580"/>
    </location>
</feature>
<dbReference type="Gene3D" id="2.30.30.40">
    <property type="entry name" value="SH3 Domains"/>
    <property type="match status" value="1"/>
</dbReference>
<sequence>MGFCWFISSLIFVTLVLESRGTRRCTEIVYPPTTGLRTRDAYFVPADKERIPEPSLYLSRGDILAGCNRGKNRSRCGARVHIRLAAAGQVYADVHAAPTSDYITSDVCIVHMKMTHDRKVSMHPGAPGHEYVSHEAGIRLRVSGMCQYPSIVSCGSSNKSGSWHRGQVSQRSSPSPSRLHRVQEAATSHTAPVSLPGNPYVAKLSNIILSNPVNDIDIDIKPLHDYRTSGHAGRERRRIPGLSKAQRRIKASSTPALLDRNHDSRQWSGDEEDDATRRSHVTTEHPLTEATIPLVSHSRLQEPSSVLNVANVPTGGSQNTAHRAQSQQESVLQKFRKSFSLRFHKKGSKESNEECPAEDNDGSGPLDEEEGTETPPVTSSEQSNQHKDDSSNDQKFRFGPLVWRSSKERKKGNKAARNAKCNSGDSGIQIEMVSGGALTGGSGGGIMEGGDSSESHDTDDVPDDTDSPPALRRRVADKSRPQSELINQILIDKFKADLQSRASRHNHVRRTNSDLGGQRLLQWDTRSGYVHNYRRMLSTPSPIKTRPPRLSPRHSSHDIVTLRSNAKGRSSRTNLRRSLSQPLGINQLSPLMRTKTAGVRLPGGNVLSEDEQDGRAGTSDDEMMSDSESSIASLTDKKKSFEQTMDEEIVILAEAVWDHVAMEPEELAFRAGDVIDVLDTLDKDWWWGSCRGEHGWFPAAFVRLRVSQEDTVEDCLAAIASGGSSGTQLRRRTSVSLLSNEQVRTSVVRELVQTERDFVKILRDVAEGYIAECRRRTDMFTEEQIETIFINLEELLDFQSEFLKDLEACIDWNAPHKSCVGECFLNHRAGFRMYSEYCNSHPMATATLQELYQHNRYSKFFEACRLMRGLIEIPLDGYLLTPVQRICKYPLQLAELLKYTKTDHPDYHKIQEALEAMRGVAVLINERKRRMESLEKLAAWQMRVEGWEGEDLIEVSSQLIYQGEAMRVKTGMWTNNITLFLFDHQLVYCKKDILKRNTYVYKGRIYLDTSEVIDVPDGKDLQSGVTVRHCLKIYSCVRDKWLLFCCRTAEEKRRWLSAMAEERRLVAQDRNDGLEFPAAARQLARLAANRQQNRPPIKPRNKTYKRESTYEMPTMITQGTTNSLGRKVGTWFTFGSSKKSTRLQPS</sequence>
<dbReference type="InterPro" id="IPR036028">
    <property type="entry name" value="SH3-like_dom_sf"/>
</dbReference>
<keyword evidence="1 3" id="KW-0728">SH3 domain</keyword>
<feature type="region of interest" description="Disordered" evidence="4">
    <location>
        <begin position="309"/>
        <end position="331"/>
    </location>
</feature>
<evidence type="ECO:0000256" key="3">
    <source>
        <dbReference type="PROSITE-ProRule" id="PRU00192"/>
    </source>
</evidence>
<dbReference type="SMART" id="SM00326">
    <property type="entry name" value="SH3"/>
    <property type="match status" value="1"/>
</dbReference>
<feature type="region of interest" description="Disordered" evidence="4">
    <location>
        <begin position="538"/>
        <end position="626"/>
    </location>
</feature>
<dbReference type="InterPro" id="IPR053086">
    <property type="entry name" value="RhoGEF_domain"/>
</dbReference>
<dbReference type="CDD" id="cd01224">
    <property type="entry name" value="PH_Collybistin_ASEF"/>
    <property type="match status" value="1"/>
</dbReference>
<dbReference type="GO" id="GO:0005829">
    <property type="term" value="C:cytosol"/>
    <property type="evidence" value="ECO:0007669"/>
    <property type="project" value="TreeGrafter"/>
</dbReference>
<dbReference type="PANTHER" id="PTHR45834:SF3">
    <property type="entry name" value="RHO GUANINE NUCLEOTIDE EXCHANGE FACTOR 3, ISOFORM L"/>
    <property type="match status" value="1"/>
</dbReference>
<keyword evidence="5" id="KW-0732">Signal</keyword>
<feature type="compositionally biased region" description="Acidic residues" evidence="4">
    <location>
        <begin position="353"/>
        <end position="372"/>
    </location>
</feature>
<dbReference type="InterPro" id="IPR035899">
    <property type="entry name" value="DBL_dom_sf"/>
</dbReference>
<keyword evidence="2" id="KW-0344">Guanine-nucleotide releasing factor</keyword>
<dbReference type="AlphaFoldDB" id="E2AG12"/>
<evidence type="ECO:0000259" key="7">
    <source>
        <dbReference type="PROSITE" id="PS50003"/>
    </source>
</evidence>
<dbReference type="InterPro" id="IPR055251">
    <property type="entry name" value="SOS1_NGEF_PH"/>
</dbReference>
<feature type="compositionally biased region" description="Basic and acidic residues" evidence="4">
    <location>
        <begin position="384"/>
        <end position="396"/>
    </location>
</feature>
<dbReference type="InterPro" id="IPR000219">
    <property type="entry name" value="DH_dom"/>
</dbReference>
<feature type="domain" description="SH3" evidence="6">
    <location>
        <begin position="648"/>
        <end position="707"/>
    </location>
</feature>
<dbReference type="CDD" id="cd00160">
    <property type="entry name" value="RhoGEF"/>
    <property type="match status" value="1"/>
</dbReference>
<dbReference type="STRING" id="104421.E2AG12"/>
<dbReference type="Proteomes" id="UP000000311">
    <property type="component" value="Unassembled WGS sequence"/>
</dbReference>
<dbReference type="PROSITE" id="PS50010">
    <property type="entry name" value="DH_2"/>
    <property type="match status" value="1"/>
</dbReference>
<feature type="signal peptide" evidence="5">
    <location>
        <begin position="1"/>
        <end position="21"/>
    </location>
</feature>
<dbReference type="CDD" id="cd11828">
    <property type="entry name" value="SH3_ARHGEF9_like"/>
    <property type="match status" value="1"/>
</dbReference>
<feature type="chain" id="PRO_5003157106" evidence="5">
    <location>
        <begin position="22"/>
        <end position="1146"/>
    </location>
</feature>
<dbReference type="PROSITE" id="PS50002">
    <property type="entry name" value="SH3"/>
    <property type="match status" value="1"/>
</dbReference>
<feature type="compositionally biased region" description="Basic and acidic residues" evidence="4">
    <location>
        <begin position="275"/>
        <end position="287"/>
    </location>
</feature>
<keyword evidence="10" id="KW-1185">Reference proteome</keyword>
<evidence type="ECO:0000256" key="5">
    <source>
        <dbReference type="SAM" id="SignalP"/>
    </source>
</evidence>
<dbReference type="InParanoid" id="E2AG12"/>
<evidence type="ECO:0000313" key="9">
    <source>
        <dbReference type="EMBL" id="EFN67622.1"/>
    </source>
</evidence>
<evidence type="ECO:0000259" key="8">
    <source>
        <dbReference type="PROSITE" id="PS50010"/>
    </source>
</evidence>
<feature type="region of interest" description="Disordered" evidence="4">
    <location>
        <begin position="225"/>
        <end position="289"/>
    </location>
</feature>
<dbReference type="InterPro" id="IPR011993">
    <property type="entry name" value="PH-like_dom_sf"/>
</dbReference>
<feature type="region of interest" description="Disordered" evidence="4">
    <location>
        <begin position="343"/>
        <end position="481"/>
    </location>
</feature>
<dbReference type="OMA" id="DAIRMSP"/>
<evidence type="ECO:0000313" key="10">
    <source>
        <dbReference type="Proteomes" id="UP000000311"/>
    </source>
</evidence>
<evidence type="ECO:0000256" key="1">
    <source>
        <dbReference type="ARBA" id="ARBA00022443"/>
    </source>
</evidence>
<reference evidence="9 10" key="1">
    <citation type="journal article" date="2010" name="Science">
        <title>Genomic comparison of the ants Camponotus floridanus and Harpegnathos saltator.</title>
        <authorList>
            <person name="Bonasio R."/>
            <person name="Zhang G."/>
            <person name="Ye C."/>
            <person name="Mutti N.S."/>
            <person name="Fang X."/>
            <person name="Qin N."/>
            <person name="Donahue G."/>
            <person name="Yang P."/>
            <person name="Li Q."/>
            <person name="Li C."/>
            <person name="Zhang P."/>
            <person name="Huang Z."/>
            <person name="Berger S.L."/>
            <person name="Reinberg D."/>
            <person name="Wang J."/>
            <person name="Liebig J."/>
        </authorList>
    </citation>
    <scope>NUCLEOTIDE SEQUENCE [LARGE SCALE GENOMIC DNA]</scope>
    <source>
        <strain evidence="10">C129</strain>
    </source>
</reference>
<dbReference type="InterPro" id="IPR001331">
    <property type="entry name" value="GDS_CDC24_CS"/>
</dbReference>
<feature type="compositionally biased region" description="Basic residues" evidence="4">
    <location>
        <begin position="234"/>
        <end position="250"/>
    </location>
</feature>
<dbReference type="SUPFAM" id="SSF50729">
    <property type="entry name" value="PH domain-like"/>
    <property type="match status" value="1"/>
</dbReference>